<evidence type="ECO:0000313" key="2">
    <source>
        <dbReference type="Proteomes" id="UP001144978"/>
    </source>
</evidence>
<sequence length="179" mass="18773">MLLVGAYKYGFGNWEAMAKDPRLGLEGKFFLEEGKKGEDAASKPIPNAIHLVRRGDYLLGILREHDEKIRAIESTLTSRRQHSSKTSLSPGPPPIASTSYASSIRKRAESEAVAPCAVRGTVDGALGHGGGVDGGHGTLIGAELIINDLGVRGQAVGRAGSVGDLQGGKAEVERNSDAE</sequence>
<gene>
    <name evidence="1" type="ORF">NUW54_g8807</name>
</gene>
<accession>A0ACC1PB78</accession>
<name>A0ACC1PB78_9APHY</name>
<organism evidence="1 2">
    <name type="scientific">Trametes sanguinea</name>
    <dbReference type="NCBI Taxonomy" id="158606"/>
    <lineage>
        <taxon>Eukaryota</taxon>
        <taxon>Fungi</taxon>
        <taxon>Dikarya</taxon>
        <taxon>Basidiomycota</taxon>
        <taxon>Agaricomycotina</taxon>
        <taxon>Agaricomycetes</taxon>
        <taxon>Polyporales</taxon>
        <taxon>Polyporaceae</taxon>
        <taxon>Trametes</taxon>
    </lineage>
</organism>
<protein>
    <submittedName>
        <fullName evidence="1">Uncharacterized protein</fullName>
    </submittedName>
</protein>
<dbReference type="Proteomes" id="UP001144978">
    <property type="component" value="Unassembled WGS sequence"/>
</dbReference>
<comment type="caution">
    <text evidence="1">The sequence shown here is derived from an EMBL/GenBank/DDBJ whole genome shotgun (WGS) entry which is preliminary data.</text>
</comment>
<reference evidence="1" key="1">
    <citation type="submission" date="2022-08" db="EMBL/GenBank/DDBJ databases">
        <title>Genome Sequence of Pycnoporus sanguineus.</title>
        <authorList>
            <person name="Buettner E."/>
        </authorList>
    </citation>
    <scope>NUCLEOTIDE SEQUENCE</scope>
    <source>
        <strain evidence="1">CG-C14</strain>
    </source>
</reference>
<keyword evidence="2" id="KW-1185">Reference proteome</keyword>
<evidence type="ECO:0000313" key="1">
    <source>
        <dbReference type="EMBL" id="KAJ2989362.1"/>
    </source>
</evidence>
<dbReference type="EMBL" id="JANSHE010002806">
    <property type="protein sequence ID" value="KAJ2989362.1"/>
    <property type="molecule type" value="Genomic_DNA"/>
</dbReference>
<proteinExistence type="predicted"/>